<gene>
    <name evidence="1" type="ORF">GCM10010390_53640</name>
</gene>
<protein>
    <submittedName>
        <fullName evidence="1">Uncharacterized protein</fullName>
    </submittedName>
</protein>
<accession>A0ABN1DIW7</accession>
<evidence type="ECO:0000313" key="1">
    <source>
        <dbReference type="EMBL" id="GAA0544769.1"/>
    </source>
</evidence>
<dbReference type="EMBL" id="BAAABZ010000050">
    <property type="protein sequence ID" value="GAA0544769.1"/>
    <property type="molecule type" value="Genomic_DNA"/>
</dbReference>
<reference evidence="1 2" key="1">
    <citation type="journal article" date="2019" name="Int. J. Syst. Evol. Microbiol.">
        <title>The Global Catalogue of Microorganisms (GCM) 10K type strain sequencing project: providing services to taxonomists for standard genome sequencing and annotation.</title>
        <authorList>
            <consortium name="The Broad Institute Genomics Platform"/>
            <consortium name="The Broad Institute Genome Sequencing Center for Infectious Disease"/>
            <person name="Wu L."/>
            <person name="Ma J."/>
        </authorList>
    </citation>
    <scope>NUCLEOTIDE SEQUENCE [LARGE SCALE GENOMIC DNA]</scope>
    <source>
        <strain evidence="1 2">JCM 5052</strain>
    </source>
</reference>
<name>A0ABN1DIW7_9ACTN</name>
<keyword evidence="2" id="KW-1185">Reference proteome</keyword>
<proteinExistence type="predicted"/>
<organism evidence="1 2">
    <name type="scientific">Streptomyces mordarskii</name>
    <dbReference type="NCBI Taxonomy" id="1226758"/>
    <lineage>
        <taxon>Bacteria</taxon>
        <taxon>Bacillati</taxon>
        <taxon>Actinomycetota</taxon>
        <taxon>Actinomycetes</taxon>
        <taxon>Kitasatosporales</taxon>
        <taxon>Streptomycetaceae</taxon>
        <taxon>Streptomyces</taxon>
    </lineage>
</organism>
<sequence length="115" mass="12546">MTNKAEHSSDITTELHNYQRSARCWNPAVHPRVYALTLAALGETQLAQGHIDAACAIWSRALDGMNGVSGSARVRKTVADIRGHLAAFRRKGVADAMTLDARAASWQTGHIPRNR</sequence>
<evidence type="ECO:0000313" key="2">
    <source>
        <dbReference type="Proteomes" id="UP001501576"/>
    </source>
</evidence>
<dbReference type="Proteomes" id="UP001501576">
    <property type="component" value="Unassembled WGS sequence"/>
</dbReference>
<comment type="caution">
    <text evidence="1">The sequence shown here is derived from an EMBL/GenBank/DDBJ whole genome shotgun (WGS) entry which is preliminary data.</text>
</comment>